<evidence type="ECO:0008006" key="3">
    <source>
        <dbReference type="Google" id="ProtNLM"/>
    </source>
</evidence>
<evidence type="ECO:0000313" key="2">
    <source>
        <dbReference type="Proteomes" id="UP001597183"/>
    </source>
</evidence>
<dbReference type="EMBL" id="JBHTMK010000005">
    <property type="protein sequence ID" value="MFD1364783.1"/>
    <property type="molecule type" value="Genomic_DNA"/>
</dbReference>
<dbReference type="Gene3D" id="1.10.30.50">
    <property type="match status" value="1"/>
</dbReference>
<dbReference type="RefSeq" id="WP_317791385.1">
    <property type="nucleotide sequence ID" value="NZ_AP028461.1"/>
</dbReference>
<comment type="caution">
    <text evidence="1">The sequence shown here is derived from an EMBL/GenBank/DDBJ whole genome shotgun (WGS) entry which is preliminary data.</text>
</comment>
<accession>A0ABW4A3P2</accession>
<keyword evidence="2" id="KW-1185">Reference proteome</keyword>
<reference evidence="2" key="1">
    <citation type="journal article" date="2019" name="Int. J. Syst. Evol. Microbiol.">
        <title>The Global Catalogue of Microorganisms (GCM) 10K type strain sequencing project: providing services to taxonomists for standard genome sequencing and annotation.</title>
        <authorList>
            <consortium name="The Broad Institute Genomics Platform"/>
            <consortium name="The Broad Institute Genome Sequencing Center for Infectious Disease"/>
            <person name="Wu L."/>
            <person name="Ma J."/>
        </authorList>
    </citation>
    <scope>NUCLEOTIDE SEQUENCE [LARGE SCALE GENOMIC DNA]</scope>
    <source>
        <strain evidence="2">CCM 7526</strain>
    </source>
</reference>
<name>A0ABW4A3P2_9ACTN</name>
<organism evidence="1 2">
    <name type="scientific">Actinoplanes sichuanensis</name>
    <dbReference type="NCBI Taxonomy" id="512349"/>
    <lineage>
        <taxon>Bacteria</taxon>
        <taxon>Bacillati</taxon>
        <taxon>Actinomycetota</taxon>
        <taxon>Actinomycetes</taxon>
        <taxon>Micromonosporales</taxon>
        <taxon>Micromonosporaceae</taxon>
        <taxon>Actinoplanes</taxon>
    </lineage>
</organism>
<gene>
    <name evidence="1" type="ORF">ACFQ5G_05430</name>
</gene>
<evidence type="ECO:0000313" key="1">
    <source>
        <dbReference type="EMBL" id="MFD1364783.1"/>
    </source>
</evidence>
<sequence length="165" mass="18490">MAPGAERCMYCGDNQGTDIDHHEPMARDPLRTFDWLNHLLACSHCNSHHKRDRFPVDEHGRPLLIDPSVEDPFDHLLLSLSVGEYRALTEKGVQSIEVFGLNRPILARGRQQTFDVVVMCLRQWPDAVSGKACTGRTSWYTSSGSSPAPTSVRPCCGKWSCPARR</sequence>
<proteinExistence type="predicted"/>
<dbReference type="Proteomes" id="UP001597183">
    <property type="component" value="Unassembled WGS sequence"/>
</dbReference>
<protein>
    <recommendedName>
        <fullName evidence="3">HNH endonuclease</fullName>
    </recommendedName>
</protein>